<dbReference type="InterPro" id="IPR001667">
    <property type="entry name" value="DDH_dom"/>
</dbReference>
<feature type="domain" description="RecJ OB" evidence="8">
    <location>
        <begin position="456"/>
        <end position="561"/>
    </location>
</feature>
<dbReference type="Proteomes" id="UP000189739">
    <property type="component" value="Unassembled WGS sequence"/>
</dbReference>
<dbReference type="GO" id="GO:0003676">
    <property type="term" value="F:nucleic acid binding"/>
    <property type="evidence" value="ECO:0007669"/>
    <property type="project" value="InterPro"/>
</dbReference>
<dbReference type="GO" id="GO:0008409">
    <property type="term" value="F:5'-3' exonuclease activity"/>
    <property type="evidence" value="ECO:0007669"/>
    <property type="project" value="InterPro"/>
</dbReference>
<dbReference type="SUPFAM" id="SSF64182">
    <property type="entry name" value="DHH phosphoesterases"/>
    <property type="match status" value="1"/>
</dbReference>
<organism evidence="9 10">
    <name type="scientific">Mucilaginibacter pedocola</name>
    <dbReference type="NCBI Taxonomy" id="1792845"/>
    <lineage>
        <taxon>Bacteria</taxon>
        <taxon>Pseudomonadati</taxon>
        <taxon>Bacteroidota</taxon>
        <taxon>Sphingobacteriia</taxon>
        <taxon>Sphingobacteriales</taxon>
        <taxon>Sphingobacteriaceae</taxon>
        <taxon>Mucilaginibacter</taxon>
    </lineage>
</organism>
<dbReference type="Pfam" id="PF02272">
    <property type="entry name" value="DHHA1"/>
    <property type="match status" value="1"/>
</dbReference>
<feature type="domain" description="DHHA1" evidence="7">
    <location>
        <begin position="351"/>
        <end position="441"/>
    </location>
</feature>
<dbReference type="Pfam" id="PF17768">
    <property type="entry name" value="RecJ_OB"/>
    <property type="match status" value="1"/>
</dbReference>
<evidence type="ECO:0000259" key="6">
    <source>
        <dbReference type="Pfam" id="PF01368"/>
    </source>
</evidence>
<evidence type="ECO:0000256" key="2">
    <source>
        <dbReference type="ARBA" id="ARBA00019841"/>
    </source>
</evidence>
<dbReference type="STRING" id="1792845.BC343_09590"/>
<dbReference type="PANTHER" id="PTHR30255">
    <property type="entry name" value="SINGLE-STRANDED-DNA-SPECIFIC EXONUCLEASE RECJ"/>
    <property type="match status" value="1"/>
</dbReference>
<dbReference type="RefSeq" id="WP_078349598.1">
    <property type="nucleotide sequence ID" value="NZ_MBTF01000023.1"/>
</dbReference>
<dbReference type="InterPro" id="IPR038763">
    <property type="entry name" value="DHH_sf"/>
</dbReference>
<evidence type="ECO:0000256" key="5">
    <source>
        <dbReference type="ARBA" id="ARBA00022839"/>
    </source>
</evidence>
<dbReference type="Gene3D" id="3.10.310.30">
    <property type="match status" value="1"/>
</dbReference>
<evidence type="ECO:0000256" key="4">
    <source>
        <dbReference type="ARBA" id="ARBA00022801"/>
    </source>
</evidence>
<keyword evidence="4" id="KW-0378">Hydrolase</keyword>
<dbReference type="PANTHER" id="PTHR30255:SF2">
    <property type="entry name" value="SINGLE-STRANDED-DNA-SPECIFIC EXONUCLEASE RECJ"/>
    <property type="match status" value="1"/>
</dbReference>
<keyword evidence="5 9" id="KW-0269">Exonuclease</keyword>
<evidence type="ECO:0000313" key="9">
    <source>
        <dbReference type="EMBL" id="OOQ58885.1"/>
    </source>
</evidence>
<evidence type="ECO:0000256" key="3">
    <source>
        <dbReference type="ARBA" id="ARBA00022722"/>
    </source>
</evidence>
<gene>
    <name evidence="9" type="ORF">BC343_09590</name>
</gene>
<dbReference type="InterPro" id="IPR041122">
    <property type="entry name" value="RecJ_OB"/>
</dbReference>
<dbReference type="NCBIfam" id="TIGR00644">
    <property type="entry name" value="recJ"/>
    <property type="match status" value="1"/>
</dbReference>
<accession>A0A1S9PD35</accession>
<protein>
    <recommendedName>
        <fullName evidence="2">Single-stranded-DNA-specific exonuclease RecJ</fullName>
    </recommendedName>
</protein>
<dbReference type="InterPro" id="IPR051673">
    <property type="entry name" value="SSDNA_exonuclease_RecJ"/>
</dbReference>
<keyword evidence="3" id="KW-0540">Nuclease</keyword>
<dbReference type="GO" id="GO:0006281">
    <property type="term" value="P:DNA repair"/>
    <property type="evidence" value="ECO:0007669"/>
    <property type="project" value="InterPro"/>
</dbReference>
<evidence type="ECO:0000259" key="7">
    <source>
        <dbReference type="Pfam" id="PF02272"/>
    </source>
</evidence>
<evidence type="ECO:0000313" key="10">
    <source>
        <dbReference type="Proteomes" id="UP000189739"/>
    </source>
</evidence>
<proteinExistence type="inferred from homology"/>
<dbReference type="Pfam" id="PF01368">
    <property type="entry name" value="DHH"/>
    <property type="match status" value="1"/>
</dbReference>
<evidence type="ECO:0000259" key="8">
    <source>
        <dbReference type="Pfam" id="PF17768"/>
    </source>
</evidence>
<name>A0A1S9PD35_9SPHI</name>
<dbReference type="OrthoDB" id="9809852at2"/>
<comment type="similarity">
    <text evidence="1">Belongs to the RecJ family.</text>
</comment>
<dbReference type="Gene3D" id="3.90.1640.30">
    <property type="match status" value="1"/>
</dbReference>
<reference evidence="9 10" key="1">
    <citation type="submission" date="2016-07" db="EMBL/GenBank/DDBJ databases">
        <title>Genomic analysis of zinc-resistant bacterium Mucilaginibacter pedocola TBZ30.</title>
        <authorList>
            <person name="Huang J."/>
            <person name="Tang J."/>
        </authorList>
    </citation>
    <scope>NUCLEOTIDE SEQUENCE [LARGE SCALE GENOMIC DNA]</scope>
    <source>
        <strain evidence="9 10">TBZ30</strain>
    </source>
</reference>
<sequence length="567" mass="62539">MAKRWVLKEAADANVVKQLAEELNISTVLANMLAHRGISNFDEAKYFFRPNALHLHDPFLMQDMEKAITRIDAAIAANEKVMIYGDYDVDGTTAVALTYSFFKKRHANIEYYIPDRYKEGYGISTAGIDYAAANGFTLIIALDCGIKSVDKIAYANTLGVDFIICDHHLPGAELPAAVAILDPKRADCQYPYKELSGCGIGLKLAQAYAETHDIPFEEVSAYFDLAAISIACDIVHITGENRVLANLGLQKINENPCIGVKTLMEISGRKAPYTISDVVFSLGPRINAAGRIDDAKDAVRLLISCHEGDAKEQGLLINERNQERKGHDQQITDEALSLIDNDAILIGKKTTVVFNEHWHKGVIGIVASRLTEKYYRPTVVLTRSNGHVAGSARSVLGYDLYEALCGCSDLLLQFGGHKYAAGLTMQPEQIQAFADRFEEVVGSTITDEQLVQQILIDAEIQLTDIEPKFFRILNQFAPFGPENMAPVFLSKNVYVSGYAGLVGGNHVKMNVIQPGSAAFSCIGFGLGEYLPKLVPNVPFDICYAIEENVWREQRTIQLNIKGIRFSD</sequence>
<dbReference type="EMBL" id="MBTF01000023">
    <property type="protein sequence ID" value="OOQ58885.1"/>
    <property type="molecule type" value="Genomic_DNA"/>
</dbReference>
<dbReference type="AlphaFoldDB" id="A0A1S9PD35"/>
<dbReference type="GO" id="GO:0006310">
    <property type="term" value="P:DNA recombination"/>
    <property type="evidence" value="ECO:0007669"/>
    <property type="project" value="InterPro"/>
</dbReference>
<comment type="caution">
    <text evidence="9">The sequence shown here is derived from an EMBL/GenBank/DDBJ whole genome shotgun (WGS) entry which is preliminary data.</text>
</comment>
<dbReference type="InterPro" id="IPR004610">
    <property type="entry name" value="RecJ"/>
</dbReference>
<dbReference type="InterPro" id="IPR003156">
    <property type="entry name" value="DHHA1_dom"/>
</dbReference>
<keyword evidence="10" id="KW-1185">Reference proteome</keyword>
<feature type="domain" description="DDH" evidence="6">
    <location>
        <begin position="80"/>
        <end position="228"/>
    </location>
</feature>
<evidence type="ECO:0000256" key="1">
    <source>
        <dbReference type="ARBA" id="ARBA00005915"/>
    </source>
</evidence>